<keyword evidence="3" id="KW-1185">Reference proteome</keyword>
<accession>A0AAE7WFM9</accession>
<evidence type="ECO:0000313" key="2">
    <source>
        <dbReference type="EMBL" id="QYN79995.1"/>
    </source>
</evidence>
<reference evidence="2" key="1">
    <citation type="journal article" date="2021" name="Viruses">
        <title>Novel Viruses That Lyse Plant and Human Strains of Kosakonia cowanii.</title>
        <authorList>
            <person name="Petrzik K."/>
            <person name="Brazdova S."/>
            <person name="Krawczyk K."/>
        </authorList>
    </citation>
    <scope>NUCLEOTIDE SEQUENCE</scope>
</reference>
<dbReference type="GeneID" id="77953172"/>
<dbReference type="RefSeq" id="YP_010676807.1">
    <property type="nucleotide sequence ID" value="NC_071015.1"/>
</dbReference>
<evidence type="ECO:0000313" key="3">
    <source>
        <dbReference type="Proteomes" id="UP000828443"/>
    </source>
</evidence>
<keyword evidence="1" id="KW-0472">Membrane</keyword>
<organism evidence="2 3">
    <name type="scientific">Kosakonia phage Kc263</name>
    <dbReference type="NCBI Taxonomy" id="2863194"/>
    <lineage>
        <taxon>Viruses</taxon>
        <taxon>Duplodnaviria</taxon>
        <taxon>Heunggongvirae</taxon>
        <taxon>Uroviricota</taxon>
        <taxon>Caudoviricetes</taxon>
        <taxon>Chimalliviridae</taxon>
        <taxon>Branisovskavirus</taxon>
        <taxon>Branisovskavirus Kc263</taxon>
    </lineage>
</organism>
<keyword evidence="1" id="KW-1133">Transmembrane helix</keyword>
<dbReference type="Proteomes" id="UP000828443">
    <property type="component" value="Segment"/>
</dbReference>
<protein>
    <submittedName>
        <fullName evidence="2">Membrane protein</fullName>
    </submittedName>
</protein>
<sequence>MLDITFLNKPKNFQVEVGGLEFMDYQKGDLFHDLVRYFDTELVNDNHTWHLKDRENSAEALKVIFMKHTGILLELQEESVGNAAVEAGWFSPNNVINIKGLENWFSASQTNIGQAFKAMKTDVLKGWVDTSTGMVGGDFSKIPFRLYMNHYISNFIRYKIVERYKVTMSEALAGILIHECGHVFTGFLSIYRTIVDPLVSTTAMKMIVAGKIYGKQRVDIIKEAFKLMEVSQPVKEEDVVNMTGDQLVIYFNKAINTRDMRRTLSLGTQDRSSEIYADLYSVRMGCGKSLVAALAAIPTGSLLFAGMSAAWLNIAIIGWAAMSPALMIVGGLFSLFYINVFFQNKLLPNDMYDSRYRRLKTILRDHIVQLNEMKGGDKRDKIKLLADAKEIEKMLDDNKPFLEGTAVQRVFGWLSSGNDFRAQDFENYTDELLGHTLSLYKDAF</sequence>
<evidence type="ECO:0000256" key="1">
    <source>
        <dbReference type="SAM" id="Phobius"/>
    </source>
</evidence>
<feature type="transmembrane region" description="Helical" evidence="1">
    <location>
        <begin position="317"/>
        <end position="342"/>
    </location>
</feature>
<dbReference type="EMBL" id="MZ348422">
    <property type="protein sequence ID" value="QYN79995.1"/>
    <property type="molecule type" value="Genomic_DNA"/>
</dbReference>
<keyword evidence="1" id="KW-0812">Transmembrane</keyword>
<proteinExistence type="predicted"/>
<feature type="transmembrane region" description="Helical" evidence="1">
    <location>
        <begin position="290"/>
        <end position="311"/>
    </location>
</feature>
<name>A0AAE7WFM9_9CAUD</name>
<dbReference type="KEGG" id="vg:77953172"/>